<name>A0A0C4YH45_9BURK</name>
<keyword evidence="3" id="KW-1185">Reference proteome</keyword>
<proteinExistence type="predicted"/>
<dbReference type="AlphaFoldDB" id="A0A0C4YH45"/>
<sequence length="37" mass="3814">MSYFSIAENALHAFQSVGDSPAHPPAAAGNTASRPNE</sequence>
<feature type="region of interest" description="Disordered" evidence="1">
    <location>
        <begin position="15"/>
        <end position="37"/>
    </location>
</feature>
<evidence type="ECO:0000256" key="1">
    <source>
        <dbReference type="SAM" id="MobiDB-lite"/>
    </source>
</evidence>
<evidence type="ECO:0000313" key="3">
    <source>
        <dbReference type="Proteomes" id="UP000031843"/>
    </source>
</evidence>
<evidence type="ECO:0000313" key="2">
    <source>
        <dbReference type="EMBL" id="AJG22298.1"/>
    </source>
</evidence>
<organism evidence="2 3">
    <name type="scientific">Cupriavidus basilensis</name>
    <dbReference type="NCBI Taxonomy" id="68895"/>
    <lineage>
        <taxon>Bacteria</taxon>
        <taxon>Pseudomonadati</taxon>
        <taxon>Pseudomonadota</taxon>
        <taxon>Betaproteobacteria</taxon>
        <taxon>Burkholderiales</taxon>
        <taxon>Burkholderiaceae</taxon>
        <taxon>Cupriavidus</taxon>
    </lineage>
</organism>
<dbReference type="Proteomes" id="UP000031843">
    <property type="component" value="Chromosome secondary"/>
</dbReference>
<gene>
    <name evidence="2" type="ORF">RR42_s0707</name>
</gene>
<accession>A0A0C4YH45</accession>
<dbReference type="EMBL" id="CP010537">
    <property type="protein sequence ID" value="AJG22298.1"/>
    <property type="molecule type" value="Genomic_DNA"/>
</dbReference>
<dbReference type="KEGG" id="cbw:RR42_s0707"/>
<protein>
    <submittedName>
        <fullName evidence="2">Uncharacterized protein</fullName>
    </submittedName>
</protein>
<reference evidence="2 3" key="1">
    <citation type="journal article" date="2015" name="Genome Announc.">
        <title>Complete Genome Sequence of Cupriavidus basilensis 4G11, Isolated from the Oak Ridge Field Research Center Site.</title>
        <authorList>
            <person name="Ray J."/>
            <person name="Waters R.J."/>
            <person name="Skerker J.M."/>
            <person name="Kuehl J.V."/>
            <person name="Price M.N."/>
            <person name="Huang J."/>
            <person name="Chakraborty R."/>
            <person name="Arkin A.P."/>
            <person name="Deutschbauer A."/>
        </authorList>
    </citation>
    <scope>NUCLEOTIDE SEQUENCE [LARGE SCALE GENOMIC DNA]</scope>
    <source>
        <strain evidence="2">4G11</strain>
    </source>
</reference>